<dbReference type="EMBL" id="AJWJ01000517">
    <property type="protein sequence ID" value="KAF2070260.1"/>
    <property type="molecule type" value="Genomic_DNA"/>
</dbReference>
<reference evidence="2" key="1">
    <citation type="submission" date="2020-01" db="EMBL/GenBank/DDBJ databases">
        <title>Development of genomics and gene disruption for Polysphondylium violaceum indicates a role for the polyketide synthase stlB in stalk morphogenesis.</title>
        <authorList>
            <person name="Narita B."/>
            <person name="Kawabe Y."/>
            <person name="Kin K."/>
            <person name="Saito T."/>
            <person name="Gibbs R."/>
            <person name="Kuspa A."/>
            <person name="Muzny D."/>
            <person name="Queller D."/>
            <person name="Richards S."/>
            <person name="Strassman J."/>
            <person name="Sucgang R."/>
            <person name="Worley K."/>
            <person name="Schaap P."/>
        </authorList>
    </citation>
    <scope>NUCLEOTIDE SEQUENCE</scope>
    <source>
        <strain evidence="2">QSvi11</strain>
    </source>
</reference>
<evidence type="ECO:0000256" key="1">
    <source>
        <dbReference type="SAM" id="SignalP"/>
    </source>
</evidence>
<organism evidence="2 3">
    <name type="scientific">Polysphondylium violaceum</name>
    <dbReference type="NCBI Taxonomy" id="133409"/>
    <lineage>
        <taxon>Eukaryota</taxon>
        <taxon>Amoebozoa</taxon>
        <taxon>Evosea</taxon>
        <taxon>Eumycetozoa</taxon>
        <taxon>Dictyostelia</taxon>
        <taxon>Dictyosteliales</taxon>
        <taxon>Dictyosteliaceae</taxon>
        <taxon>Polysphondylium</taxon>
    </lineage>
</organism>
<accession>A0A8J4UWY4</accession>
<sequence>MNLLLILFVSLLIYYYKGIVGAVCSHEFNYQNGLQCAETLEVTMDLWIGHSNNDGYSFTITPNTSWSEIDNQDYIYHLAAGANYTLEWKHATDSSCDGAEIFSVPNPHFVISQPKCRYSRGTVTFDNPDLIPFDADCQDEPCEVSIQDQDLDLNYHNSNIDCVFKPAFYELSDKYPNLRVQDSYYYKDSGSIQLYDLSKYSSWNLTFGDNPNQNLPESSAGLWIDLKPTTYSLNLQSDECDLQIIPIEIAPSWPSFYLEFGNNIECPRNSSMKLIIDDADFFAKGCQAYINSYSAGNGQSVYFNEYSPEKIEVKFLWNSEMMLKDMYRPDIMGDIQYSVDSCTGIVTLHYDEALYPDVYAYDGKKLPVTDKKFKLTDNAAYVESPCHFSKVYINIRSSILPAYEITKPQQFCGDSMDVFVANYYEFEELTLGEDDLEHDGHGNFKNIPASFHDTISLNYKANQCYETQSIDIPFRSYEPLEYEEIIEIVKYPACSLPGIVSYTIRDIKRNVYSQKQIQSFYTSSLVSLSTSFDNNCSQIFTTDWFSPDIQKYHNSFPNDLYSITKNATCKYSNDGSILFKLNPGFKVLNILINNIVYNSTTDLNGVNFNGLPYGEYEIIIKTDKCSPFYQTISISTTNLWEFPAVVTPVTGDCSVSNGKITYDTSIFTSTTPVSNFAALNSGYHQIDFALSNGSCSGSANIYVPTATGTVPNAKILAQPSCEYSDDGVVKVTIVNLGQESSPTSVQLKSFNTSTNTFTLKGGNYNFMVYNNSCSWPLNVVLKARDVQFKVNYIMDNNDECNQKTFVSVTPMDKNITINDISTDSEVTHYSNFIFSFNPIMFGKNRQFFINYNDHCLKTVTIQDTQDMFQKISWPSIQAKYVDCGGVSTQNTVADITNKKNMTIYQNDNSIRNMYLPTYSFYRSYFTAIDMPSKCSKEINFNNFNIGPISKSISKPICPGSNDGSILVNLDPKSNYYQLWDSDYSHLPVESSSKLNTYKNISNREYSLVKSLKSNLFCTVLEPINIEVNEPTVSLGLLGLCDASNSDIMRGVTNTLSISTTNVTYNINGVLSTNPVFKNLSPGNYSSTATIYNSVCKRVIKSNTVLVPKSPITLTIDTFTCMKAVVTLSQTDSLFKHTIKDSKDTVVHEIETKESFTYTPTTQGTFSIVVSDKGSCLFKSSFIVTGCGGSSSGNGNGSQSPNTSESETVPASSHKLLPSLFFISLSILYLFI</sequence>
<protein>
    <submittedName>
        <fullName evidence="2">Uncharacterized protein</fullName>
    </submittedName>
</protein>
<dbReference type="PANTHER" id="PTHR23524">
    <property type="entry name" value="TRANSPORTER, PUTATIVE (AFU_ORTHOLOGUE AFUA_8G04850)-RELATED"/>
    <property type="match status" value="1"/>
</dbReference>
<evidence type="ECO:0000313" key="2">
    <source>
        <dbReference type="EMBL" id="KAF2070260.1"/>
    </source>
</evidence>
<feature type="chain" id="PRO_5035288708" evidence="1">
    <location>
        <begin position="22"/>
        <end position="1231"/>
    </location>
</feature>
<dbReference type="OrthoDB" id="23204at2759"/>
<feature type="signal peptide" evidence="1">
    <location>
        <begin position="1"/>
        <end position="21"/>
    </location>
</feature>
<evidence type="ECO:0000313" key="3">
    <source>
        <dbReference type="Proteomes" id="UP000695562"/>
    </source>
</evidence>
<dbReference type="PANTHER" id="PTHR23524:SF1">
    <property type="entry name" value="MRH DOMAIN-CONTAINING PROTEIN-RELATED"/>
    <property type="match status" value="1"/>
</dbReference>
<keyword evidence="1" id="KW-0732">Signal</keyword>
<keyword evidence="3" id="KW-1185">Reference proteome</keyword>
<proteinExistence type="predicted"/>
<name>A0A8J4UWY4_9MYCE</name>
<dbReference type="Proteomes" id="UP000695562">
    <property type="component" value="Unassembled WGS sequence"/>
</dbReference>
<dbReference type="AlphaFoldDB" id="A0A8J4UWY4"/>
<comment type="caution">
    <text evidence="2">The sequence shown here is derived from an EMBL/GenBank/DDBJ whole genome shotgun (WGS) entry which is preliminary data.</text>
</comment>
<gene>
    <name evidence="2" type="ORF">CYY_008420</name>
</gene>